<dbReference type="CDD" id="cd02440">
    <property type="entry name" value="AdoMet_MTases"/>
    <property type="match status" value="1"/>
</dbReference>
<sequence>MAFDFHKDKERYYKMQTENAVEYMLPFIEQEFPLTKGMKVLEIGCAEGGVIKAFIDRGCIGYGVELSPARLAKAKENLAQEESEGRAFLINKNIYDIDFEEEMQGQFDLIVLKDVIEHIFDQNKLMHQLRDFLKPGGYIFFGFPPWQMPFGGHQQVAKSKILSKVPYIHLFPAPLYKGILKAFNEPERTVTELMEIKETGISIERFERICQQNHYSIKQRTYYLINPIYTYKFKMRAVKQLSPISAIPWVRNFVTTCMYYLVKKEELN</sequence>
<keyword evidence="1" id="KW-0808">Transferase</keyword>
<reference evidence="1 2" key="1">
    <citation type="submission" date="2019-12" db="EMBL/GenBank/DDBJ databases">
        <authorList>
            <person name="Zhao J."/>
        </authorList>
    </citation>
    <scope>NUCLEOTIDE SEQUENCE [LARGE SCALE GENOMIC DNA]</scope>
    <source>
        <strain evidence="1 2">S-15</strain>
    </source>
</reference>
<keyword evidence="1" id="KW-0489">Methyltransferase</keyword>
<dbReference type="PANTHER" id="PTHR43861">
    <property type="entry name" value="TRANS-ACONITATE 2-METHYLTRANSFERASE-RELATED"/>
    <property type="match status" value="1"/>
</dbReference>
<dbReference type="GO" id="GO:0032259">
    <property type="term" value="P:methylation"/>
    <property type="evidence" value="ECO:0007669"/>
    <property type="project" value="UniProtKB-KW"/>
</dbReference>
<gene>
    <name evidence="1" type="ORF">GQN54_12065</name>
</gene>
<dbReference type="GO" id="GO:0008168">
    <property type="term" value="F:methyltransferase activity"/>
    <property type="evidence" value="ECO:0007669"/>
    <property type="project" value="UniProtKB-KW"/>
</dbReference>
<comment type="caution">
    <text evidence="1">The sequence shown here is derived from an EMBL/GenBank/DDBJ whole genome shotgun (WGS) entry which is preliminary data.</text>
</comment>
<keyword evidence="2" id="KW-1185">Reference proteome</keyword>
<dbReference type="AlphaFoldDB" id="A0A6N9NLL9"/>
<dbReference type="RefSeq" id="WP_160633810.1">
    <property type="nucleotide sequence ID" value="NZ_WWNE01000011.1"/>
</dbReference>
<evidence type="ECO:0000313" key="1">
    <source>
        <dbReference type="EMBL" id="NBG66853.1"/>
    </source>
</evidence>
<organism evidence="1 2">
    <name type="scientific">Acidiluteibacter ferrifornacis</name>
    <dbReference type="NCBI Taxonomy" id="2692424"/>
    <lineage>
        <taxon>Bacteria</taxon>
        <taxon>Pseudomonadati</taxon>
        <taxon>Bacteroidota</taxon>
        <taxon>Flavobacteriia</taxon>
        <taxon>Flavobacteriales</taxon>
        <taxon>Cryomorphaceae</taxon>
        <taxon>Acidiluteibacter</taxon>
    </lineage>
</organism>
<dbReference type="Gene3D" id="3.40.50.150">
    <property type="entry name" value="Vaccinia Virus protein VP39"/>
    <property type="match status" value="1"/>
</dbReference>
<name>A0A6N9NLL9_9FLAO</name>
<dbReference type="Proteomes" id="UP000470771">
    <property type="component" value="Unassembled WGS sequence"/>
</dbReference>
<dbReference type="EMBL" id="WWNE01000011">
    <property type="protein sequence ID" value="NBG66853.1"/>
    <property type="molecule type" value="Genomic_DNA"/>
</dbReference>
<proteinExistence type="predicted"/>
<dbReference type="InterPro" id="IPR029063">
    <property type="entry name" value="SAM-dependent_MTases_sf"/>
</dbReference>
<evidence type="ECO:0000313" key="2">
    <source>
        <dbReference type="Proteomes" id="UP000470771"/>
    </source>
</evidence>
<protein>
    <submittedName>
        <fullName evidence="1">Methyltransferase domain-containing protein</fullName>
    </submittedName>
</protein>
<dbReference type="SUPFAM" id="SSF53335">
    <property type="entry name" value="S-adenosyl-L-methionine-dependent methyltransferases"/>
    <property type="match status" value="1"/>
</dbReference>
<accession>A0A6N9NLL9</accession>
<dbReference type="Pfam" id="PF13489">
    <property type="entry name" value="Methyltransf_23"/>
    <property type="match status" value="1"/>
</dbReference>